<evidence type="ECO:0000313" key="1">
    <source>
        <dbReference type="EMBL" id="KKL93750.1"/>
    </source>
</evidence>
<organism evidence="1">
    <name type="scientific">marine sediment metagenome</name>
    <dbReference type="NCBI Taxonomy" id="412755"/>
    <lineage>
        <taxon>unclassified sequences</taxon>
        <taxon>metagenomes</taxon>
        <taxon>ecological metagenomes</taxon>
    </lineage>
</organism>
<proteinExistence type="predicted"/>
<accession>A0A0F9IIX7</accession>
<reference evidence="1" key="1">
    <citation type="journal article" date="2015" name="Nature">
        <title>Complex archaea that bridge the gap between prokaryotes and eukaryotes.</title>
        <authorList>
            <person name="Spang A."/>
            <person name="Saw J.H."/>
            <person name="Jorgensen S.L."/>
            <person name="Zaremba-Niedzwiedzka K."/>
            <person name="Martijn J."/>
            <person name="Lind A.E."/>
            <person name="van Eijk R."/>
            <person name="Schleper C."/>
            <person name="Guy L."/>
            <person name="Ettema T.J."/>
        </authorList>
    </citation>
    <scope>NUCLEOTIDE SEQUENCE</scope>
</reference>
<dbReference type="AlphaFoldDB" id="A0A0F9IIX7"/>
<name>A0A0F9IIX7_9ZZZZ</name>
<sequence>MDIDLDLPSTFDPSKYFDTVHASMVQNGKLISHPCGEYFQKMATDKVSGLAAIPYKEAENAGYFKIDFLHLSVLDVFESKEQIRTLVKKEPDWTLLENEDVVKKLFQLHKRFDVVSKIKPQSVQELADCVAIIRPGKKKLLNAYVKDRDVIRQELYRRENKSDFRKSHAVAYALTIVLQLHLIKGNIL</sequence>
<dbReference type="EMBL" id="LAZR01019105">
    <property type="protein sequence ID" value="KKL93750.1"/>
    <property type="molecule type" value="Genomic_DNA"/>
</dbReference>
<protein>
    <submittedName>
        <fullName evidence="1">Uncharacterized protein</fullName>
    </submittedName>
</protein>
<comment type="caution">
    <text evidence="1">The sequence shown here is derived from an EMBL/GenBank/DDBJ whole genome shotgun (WGS) entry which is preliminary data.</text>
</comment>
<gene>
    <name evidence="1" type="ORF">LCGC14_1871570</name>
</gene>